<keyword evidence="4" id="KW-0460">Magnesium</keyword>
<evidence type="ECO:0000313" key="7">
    <source>
        <dbReference type="Proteomes" id="UP000198418"/>
    </source>
</evidence>
<dbReference type="GO" id="GO:0005737">
    <property type="term" value="C:cytoplasm"/>
    <property type="evidence" value="ECO:0007669"/>
    <property type="project" value="TreeGrafter"/>
</dbReference>
<evidence type="ECO:0000256" key="2">
    <source>
        <dbReference type="ARBA" id="ARBA00007958"/>
    </source>
</evidence>
<dbReference type="PANTHER" id="PTHR19288:SF46">
    <property type="entry name" value="HALOACID DEHALOGENASE-LIKE HYDROLASE DOMAIN-CONTAINING PROTEIN 2"/>
    <property type="match status" value="1"/>
</dbReference>
<dbReference type="EMBL" id="FYDG01000003">
    <property type="protein sequence ID" value="SNB68804.1"/>
    <property type="molecule type" value="Genomic_DNA"/>
</dbReference>
<dbReference type="RefSeq" id="WP_088520243.1">
    <property type="nucleotide sequence ID" value="NZ_FYDG01000003.1"/>
</dbReference>
<evidence type="ECO:0000256" key="4">
    <source>
        <dbReference type="ARBA" id="ARBA00022842"/>
    </source>
</evidence>
<comment type="similarity">
    <text evidence="2">Belongs to the HAD-like hydrolase superfamily.</text>
</comment>
<dbReference type="Gene3D" id="3.40.50.1000">
    <property type="entry name" value="HAD superfamily/HAD-like"/>
    <property type="match status" value="2"/>
</dbReference>
<dbReference type="NCBIfam" id="TIGR01458">
    <property type="entry name" value="HAD-SF-IIA-hyp3"/>
    <property type="match status" value="1"/>
</dbReference>
<keyword evidence="7" id="KW-1185">Reference proteome</keyword>
<dbReference type="NCBIfam" id="TIGR01460">
    <property type="entry name" value="HAD-SF-IIA"/>
    <property type="match status" value="1"/>
</dbReference>
<evidence type="ECO:0000256" key="3">
    <source>
        <dbReference type="ARBA" id="ARBA00022723"/>
    </source>
</evidence>
<dbReference type="PANTHER" id="PTHR19288">
    <property type="entry name" value="4-NITROPHENYLPHOSPHATASE-RELATED"/>
    <property type="match status" value="1"/>
</dbReference>
<dbReference type="InterPro" id="IPR006357">
    <property type="entry name" value="HAD-SF_hydro_IIA"/>
</dbReference>
<dbReference type="InterPro" id="IPR006355">
    <property type="entry name" value="LHPP/HDHD2"/>
</dbReference>
<dbReference type="InterPro" id="IPR036412">
    <property type="entry name" value="HAD-like_sf"/>
</dbReference>
<reference evidence="7" key="1">
    <citation type="submission" date="2017-06" db="EMBL/GenBank/DDBJ databases">
        <authorList>
            <person name="Varghese N."/>
            <person name="Submissions S."/>
        </authorList>
    </citation>
    <scope>NUCLEOTIDE SEQUENCE [LARGE SCALE GENOMIC DNA]</scope>
    <source>
        <strain evidence="7">DSM 137</strain>
    </source>
</reference>
<evidence type="ECO:0000256" key="1">
    <source>
        <dbReference type="ARBA" id="ARBA00001946"/>
    </source>
</evidence>
<dbReference type="Pfam" id="PF13242">
    <property type="entry name" value="Hydrolase_like"/>
    <property type="match status" value="1"/>
</dbReference>
<dbReference type="Pfam" id="PF13344">
    <property type="entry name" value="Hydrolase_6"/>
    <property type="match status" value="1"/>
</dbReference>
<accession>A0A212R9H0</accession>
<sequence length="268" mass="28123">MPLSAVRGLLLDLDGVVYVGGEPLSGALEAIARLRAAGVPLRFVTNTTTKPRRRLIADLAALGLALDPADLFTPAILARDALIAAGRKPFLLIHPDLQEDFAGLEPGEEAVVIGDAREAFSYANLNAAFRLIHAGADFLALARNRNFLDRDQALSLDVGGFVAALEYASDRTAHVFGKPSGDFFLGAVRAMGLNPAESAMIGDDAEADVGGAMTAGLSGVLVRTGKYRAEHENRLAAPPTLIADDLAQAVDLLLAQTSESRPSGKTAR</sequence>
<dbReference type="InterPro" id="IPR023214">
    <property type="entry name" value="HAD_sf"/>
</dbReference>
<protein>
    <recommendedName>
        <fullName evidence="5">Haloacid dehalogenase-like hydrolase domain-containing protein 2</fullName>
    </recommendedName>
</protein>
<organism evidence="6 7">
    <name type="scientific">Rhodoblastus acidophilus</name>
    <name type="common">Rhodopseudomonas acidophila</name>
    <dbReference type="NCBI Taxonomy" id="1074"/>
    <lineage>
        <taxon>Bacteria</taxon>
        <taxon>Pseudomonadati</taxon>
        <taxon>Pseudomonadota</taxon>
        <taxon>Alphaproteobacteria</taxon>
        <taxon>Hyphomicrobiales</taxon>
        <taxon>Rhodoblastaceae</taxon>
        <taxon>Rhodoblastus</taxon>
    </lineage>
</organism>
<keyword evidence="3" id="KW-0479">Metal-binding</keyword>
<dbReference type="SUPFAM" id="SSF56784">
    <property type="entry name" value="HAD-like"/>
    <property type="match status" value="1"/>
</dbReference>
<dbReference type="GO" id="GO:0046872">
    <property type="term" value="F:metal ion binding"/>
    <property type="evidence" value="ECO:0007669"/>
    <property type="project" value="UniProtKB-KW"/>
</dbReference>
<evidence type="ECO:0000313" key="6">
    <source>
        <dbReference type="EMBL" id="SNB68804.1"/>
    </source>
</evidence>
<dbReference type="Proteomes" id="UP000198418">
    <property type="component" value="Unassembled WGS sequence"/>
</dbReference>
<gene>
    <name evidence="6" type="ORF">SAMN06265338_103120</name>
</gene>
<name>A0A212R9H0_RHOAC</name>
<dbReference type="OrthoDB" id="148966at2"/>
<dbReference type="GO" id="GO:0016791">
    <property type="term" value="F:phosphatase activity"/>
    <property type="evidence" value="ECO:0007669"/>
    <property type="project" value="InterPro"/>
</dbReference>
<comment type="cofactor">
    <cofactor evidence="1">
        <name>Mg(2+)</name>
        <dbReference type="ChEBI" id="CHEBI:18420"/>
    </cofactor>
</comment>
<keyword evidence="6" id="KW-0378">Hydrolase</keyword>
<evidence type="ECO:0000256" key="5">
    <source>
        <dbReference type="ARBA" id="ARBA00039666"/>
    </source>
</evidence>
<proteinExistence type="inferred from homology"/>
<dbReference type="AlphaFoldDB" id="A0A212R9H0"/>